<organism evidence="3 4">
    <name type="scientific">Caballeronia sordidicola</name>
    <name type="common">Burkholderia sordidicola</name>
    <dbReference type="NCBI Taxonomy" id="196367"/>
    <lineage>
        <taxon>Bacteria</taxon>
        <taxon>Pseudomonadati</taxon>
        <taxon>Pseudomonadota</taxon>
        <taxon>Betaproteobacteria</taxon>
        <taxon>Burkholderiales</taxon>
        <taxon>Burkholderiaceae</taxon>
        <taxon>Caballeronia</taxon>
    </lineage>
</organism>
<dbReference type="SUPFAM" id="SSF52172">
    <property type="entry name" value="CheY-like"/>
    <property type="match status" value="1"/>
</dbReference>
<accession>A0A226X649</accession>
<dbReference type="GO" id="GO:0000160">
    <property type="term" value="P:phosphorelay signal transduction system"/>
    <property type="evidence" value="ECO:0007669"/>
    <property type="project" value="InterPro"/>
</dbReference>
<dbReference type="Proteomes" id="UP000214720">
    <property type="component" value="Unassembled WGS sequence"/>
</dbReference>
<dbReference type="Gene3D" id="3.40.50.2300">
    <property type="match status" value="1"/>
</dbReference>
<comment type="caution">
    <text evidence="1">Lacks conserved residue(s) required for the propagation of feature annotation.</text>
</comment>
<gene>
    <name evidence="3" type="ORF">BSU04_12440</name>
</gene>
<protein>
    <recommendedName>
        <fullName evidence="2">Response regulatory domain-containing protein</fullName>
    </recommendedName>
</protein>
<evidence type="ECO:0000259" key="2">
    <source>
        <dbReference type="PROSITE" id="PS50110"/>
    </source>
</evidence>
<evidence type="ECO:0000256" key="1">
    <source>
        <dbReference type="PROSITE-ProRule" id="PRU00169"/>
    </source>
</evidence>
<evidence type="ECO:0000313" key="3">
    <source>
        <dbReference type="EMBL" id="OXC78318.1"/>
    </source>
</evidence>
<evidence type="ECO:0000313" key="4">
    <source>
        <dbReference type="Proteomes" id="UP000214720"/>
    </source>
</evidence>
<name>A0A226X649_CABSO</name>
<sequence length="83" mass="8983">MPECTGFEAALTLRRDHTTSSTAIIAFTALDETEVQRHLVDQEFDGYCQKGQSPSALIALLMGMVLGDNAHLIHGNLTSIVIP</sequence>
<feature type="domain" description="Response regulatory" evidence="2">
    <location>
        <begin position="1"/>
        <end position="65"/>
    </location>
</feature>
<dbReference type="EMBL" id="MTHB01000067">
    <property type="protein sequence ID" value="OXC78318.1"/>
    <property type="molecule type" value="Genomic_DNA"/>
</dbReference>
<dbReference type="InterPro" id="IPR011006">
    <property type="entry name" value="CheY-like_superfamily"/>
</dbReference>
<comment type="caution">
    <text evidence="3">The sequence shown here is derived from an EMBL/GenBank/DDBJ whole genome shotgun (WGS) entry which is preliminary data.</text>
</comment>
<dbReference type="InterPro" id="IPR001789">
    <property type="entry name" value="Sig_transdc_resp-reg_receiver"/>
</dbReference>
<reference evidence="4" key="1">
    <citation type="submission" date="2017-01" db="EMBL/GenBank/DDBJ databases">
        <title>Genome Analysis of Deinococcus marmoris KOPRI26562.</title>
        <authorList>
            <person name="Kim J.H."/>
            <person name="Oh H.-M."/>
        </authorList>
    </citation>
    <scope>NUCLEOTIDE SEQUENCE [LARGE SCALE GENOMIC DNA]</scope>
    <source>
        <strain evidence="4">PAMC 26633</strain>
    </source>
</reference>
<proteinExistence type="predicted"/>
<dbReference type="AlphaFoldDB" id="A0A226X649"/>
<dbReference type="PROSITE" id="PS50110">
    <property type="entry name" value="RESPONSE_REGULATORY"/>
    <property type="match status" value="1"/>
</dbReference>